<sequence>MDDHNVALFPDQDGKFDAYTLTPGSHYEVHGDTCGTQTDGPAPALPASSTATQGSRFSFARPSCSNSSAPATSATKIFQRSLYIADLVDGRPVACQTLVIQFTEMDATVPGILMKVKEALGQDEPLTLTDSQGNEILDTSGTTAREMISKRACKRFLKGLMKWCHQHKALGVAVSLRNLSELSNAAVFLTIAPQQAEEIKAIFCCLMCKGPMNDPVFTTCCSSLVGCRICGARVVPDLSNVPKMLIHKLCHAQS</sequence>
<protein>
    <submittedName>
        <fullName evidence="2">Uncharacterized protein</fullName>
    </submittedName>
</protein>
<name>A0A9D3PK38_MEGAT</name>
<accession>A0A9D3PK38</accession>
<dbReference type="OrthoDB" id="8951132at2759"/>
<evidence type="ECO:0000313" key="2">
    <source>
        <dbReference type="EMBL" id="KAG7459044.1"/>
    </source>
</evidence>
<feature type="compositionally biased region" description="Low complexity" evidence="1">
    <location>
        <begin position="41"/>
        <end position="52"/>
    </location>
</feature>
<gene>
    <name evidence="2" type="ORF">MATL_G00226970</name>
</gene>
<dbReference type="AlphaFoldDB" id="A0A9D3PK38"/>
<evidence type="ECO:0000256" key="1">
    <source>
        <dbReference type="SAM" id="MobiDB-lite"/>
    </source>
</evidence>
<dbReference type="Proteomes" id="UP001046870">
    <property type="component" value="Chromosome 20"/>
</dbReference>
<comment type="caution">
    <text evidence="2">The sequence shown here is derived from an EMBL/GenBank/DDBJ whole genome shotgun (WGS) entry which is preliminary data.</text>
</comment>
<reference evidence="2" key="1">
    <citation type="submission" date="2021-01" db="EMBL/GenBank/DDBJ databases">
        <authorList>
            <person name="Zahm M."/>
            <person name="Roques C."/>
            <person name="Cabau C."/>
            <person name="Klopp C."/>
            <person name="Donnadieu C."/>
            <person name="Jouanno E."/>
            <person name="Lampietro C."/>
            <person name="Louis A."/>
            <person name="Herpin A."/>
            <person name="Echchiki A."/>
            <person name="Berthelot C."/>
            <person name="Parey E."/>
            <person name="Roest-Crollius H."/>
            <person name="Braasch I."/>
            <person name="Postlethwait J."/>
            <person name="Bobe J."/>
            <person name="Montfort J."/>
            <person name="Bouchez O."/>
            <person name="Begum T."/>
            <person name="Mejri S."/>
            <person name="Adams A."/>
            <person name="Chen W.-J."/>
            <person name="Guiguen Y."/>
        </authorList>
    </citation>
    <scope>NUCLEOTIDE SEQUENCE</scope>
    <source>
        <strain evidence="2">YG-15Mar2019-1</strain>
        <tissue evidence="2">Brain</tissue>
    </source>
</reference>
<keyword evidence="3" id="KW-1185">Reference proteome</keyword>
<organism evidence="2 3">
    <name type="scientific">Megalops atlanticus</name>
    <name type="common">Tarpon</name>
    <name type="synonym">Clupea gigantea</name>
    <dbReference type="NCBI Taxonomy" id="7932"/>
    <lineage>
        <taxon>Eukaryota</taxon>
        <taxon>Metazoa</taxon>
        <taxon>Chordata</taxon>
        <taxon>Craniata</taxon>
        <taxon>Vertebrata</taxon>
        <taxon>Euteleostomi</taxon>
        <taxon>Actinopterygii</taxon>
        <taxon>Neopterygii</taxon>
        <taxon>Teleostei</taxon>
        <taxon>Elopiformes</taxon>
        <taxon>Megalopidae</taxon>
        <taxon>Megalops</taxon>
    </lineage>
</organism>
<feature type="region of interest" description="Disordered" evidence="1">
    <location>
        <begin position="36"/>
        <end position="70"/>
    </location>
</feature>
<proteinExistence type="predicted"/>
<evidence type="ECO:0000313" key="3">
    <source>
        <dbReference type="Proteomes" id="UP001046870"/>
    </source>
</evidence>
<dbReference type="EMBL" id="JAFDVH010000020">
    <property type="protein sequence ID" value="KAG7459044.1"/>
    <property type="molecule type" value="Genomic_DNA"/>
</dbReference>